<gene>
    <name evidence="1" type="ORF">RMSM_03091</name>
</gene>
<dbReference type="Proteomes" id="UP000011991">
    <property type="component" value="Unassembled WGS sequence"/>
</dbReference>
<sequence length="59" mass="6666">MHFQRFSPPKSAEPAVIGLGYRQTLPFDLKNVDKLSAVKRPLPPAFHTDFNATNEISRL</sequence>
<proteinExistence type="predicted"/>
<organism evidence="1 2">
    <name type="scientific">Rhodopirellula maiorica SM1</name>
    <dbReference type="NCBI Taxonomy" id="1265738"/>
    <lineage>
        <taxon>Bacteria</taxon>
        <taxon>Pseudomonadati</taxon>
        <taxon>Planctomycetota</taxon>
        <taxon>Planctomycetia</taxon>
        <taxon>Pirellulales</taxon>
        <taxon>Pirellulaceae</taxon>
        <taxon>Novipirellula</taxon>
    </lineage>
</organism>
<evidence type="ECO:0000313" key="2">
    <source>
        <dbReference type="Proteomes" id="UP000011991"/>
    </source>
</evidence>
<dbReference type="AlphaFoldDB" id="M5RL00"/>
<evidence type="ECO:0000313" key="1">
    <source>
        <dbReference type="EMBL" id="EMI19990.1"/>
    </source>
</evidence>
<comment type="caution">
    <text evidence="1">The sequence shown here is derived from an EMBL/GenBank/DDBJ whole genome shotgun (WGS) entry which is preliminary data.</text>
</comment>
<keyword evidence="2" id="KW-1185">Reference proteome</keyword>
<protein>
    <submittedName>
        <fullName evidence="1">Uncharacterized protein</fullName>
    </submittedName>
</protein>
<accession>M5RL00</accession>
<reference evidence="1 2" key="1">
    <citation type="journal article" date="2013" name="Mar. Genomics">
        <title>Expression of sulfatases in Rhodopirellula baltica and the diversity of sulfatases in the genus Rhodopirellula.</title>
        <authorList>
            <person name="Wegner C.E."/>
            <person name="Richter-Heitmann T."/>
            <person name="Klindworth A."/>
            <person name="Klockow C."/>
            <person name="Richter M."/>
            <person name="Achstetter T."/>
            <person name="Glockner F.O."/>
            <person name="Harder J."/>
        </authorList>
    </citation>
    <scope>NUCLEOTIDE SEQUENCE [LARGE SCALE GENOMIC DNA]</scope>
    <source>
        <strain evidence="1 2">SM1</strain>
    </source>
</reference>
<dbReference type="PATRIC" id="fig|1265738.3.peg.3093"/>
<name>M5RL00_9BACT</name>
<dbReference type="EMBL" id="ANOG01000446">
    <property type="protein sequence ID" value="EMI19990.1"/>
    <property type="molecule type" value="Genomic_DNA"/>
</dbReference>